<organism evidence="1 2">
    <name type="scientific">Panagrolaimus sp. ES5</name>
    <dbReference type="NCBI Taxonomy" id="591445"/>
    <lineage>
        <taxon>Eukaryota</taxon>
        <taxon>Metazoa</taxon>
        <taxon>Ecdysozoa</taxon>
        <taxon>Nematoda</taxon>
        <taxon>Chromadorea</taxon>
        <taxon>Rhabditida</taxon>
        <taxon>Tylenchina</taxon>
        <taxon>Panagrolaimomorpha</taxon>
        <taxon>Panagrolaimoidea</taxon>
        <taxon>Panagrolaimidae</taxon>
        <taxon>Panagrolaimus</taxon>
    </lineage>
</organism>
<sequence length="134" mass="15290">MQIPKLQQSLHKVLRDSKLQVGLIQDCQEVRFNDVFNLFEKFIKQPAAVVDSFDECCVCKNKVGKVVAELMIFGCGHFLHSKCRPPIPRKTSLSSTDVDDLCKRQTFLAFDENDPVPFPIDDCPICHHTRLIQS</sequence>
<evidence type="ECO:0000313" key="1">
    <source>
        <dbReference type="Proteomes" id="UP000887579"/>
    </source>
</evidence>
<name>A0AC34GEU6_9BILA</name>
<dbReference type="Proteomes" id="UP000887579">
    <property type="component" value="Unplaced"/>
</dbReference>
<reference evidence="2" key="1">
    <citation type="submission" date="2022-11" db="UniProtKB">
        <authorList>
            <consortium name="WormBaseParasite"/>
        </authorList>
    </citation>
    <scope>IDENTIFICATION</scope>
</reference>
<evidence type="ECO:0000313" key="2">
    <source>
        <dbReference type="WBParaSite" id="ES5_v2.g28260.t1"/>
    </source>
</evidence>
<protein>
    <submittedName>
        <fullName evidence="2">RING-type domain-containing protein</fullName>
    </submittedName>
</protein>
<accession>A0AC34GEU6</accession>
<dbReference type="WBParaSite" id="ES5_v2.g28260.t1">
    <property type="protein sequence ID" value="ES5_v2.g28260.t1"/>
    <property type="gene ID" value="ES5_v2.g28260"/>
</dbReference>
<proteinExistence type="predicted"/>